<accession>A0ABY9W0W0</accession>
<evidence type="ECO:0000313" key="1">
    <source>
        <dbReference type="EMBL" id="WNF29779.1"/>
    </source>
</evidence>
<keyword evidence="2" id="KW-1185">Reference proteome</keyword>
<proteinExistence type="predicted"/>
<reference evidence="1 2" key="1">
    <citation type="submission" date="2023-09" db="EMBL/GenBank/DDBJ databases">
        <title>Genome completion map analysis of the actinomycetes C11-1.</title>
        <authorList>
            <person name="Qin P."/>
            <person name="Guan P."/>
        </authorList>
    </citation>
    <scope>NUCLEOTIDE SEQUENCE [LARGE SCALE GENOMIC DNA]</scope>
    <source>
        <strain evidence="1 2">C11-1</strain>
    </source>
</reference>
<gene>
    <name evidence="1" type="ORF">RI138_24740</name>
</gene>
<organism evidence="1 2">
    <name type="scientific">Streptomyces durocortorensis</name>
    <dbReference type="NCBI Taxonomy" id="2811104"/>
    <lineage>
        <taxon>Bacteria</taxon>
        <taxon>Bacillati</taxon>
        <taxon>Actinomycetota</taxon>
        <taxon>Actinomycetes</taxon>
        <taxon>Kitasatosporales</taxon>
        <taxon>Streptomycetaceae</taxon>
        <taxon>Streptomyces</taxon>
    </lineage>
</organism>
<protein>
    <submittedName>
        <fullName evidence="1">Uncharacterized protein</fullName>
    </submittedName>
</protein>
<name>A0ABY9W0W0_9ACTN</name>
<sequence length="181" mass="18756">MTARAGEAFEADRAVAEVEELLAAPVPATGPTAAEGDPATGEWTLSTGAGFQIVPLWEGDPLTGVYAPEWNDAEEAAAARLDSLARVLDARWGPRRTVPLHGPLLRWRGGSPVEPLFEALFAEDLYGDLSVWGPVGSGGAAPGGRWVALTVGHSDADAPMVLAALVSDRPVVEPEGADGPL</sequence>
<dbReference type="EMBL" id="CP134500">
    <property type="protein sequence ID" value="WNF29779.1"/>
    <property type="molecule type" value="Genomic_DNA"/>
</dbReference>
<evidence type="ECO:0000313" key="2">
    <source>
        <dbReference type="Proteomes" id="UP001303236"/>
    </source>
</evidence>
<dbReference type="Proteomes" id="UP001303236">
    <property type="component" value="Chromosome"/>
</dbReference>